<sequence>MTKLINPVVVEFYILAVLYSQSVSVAVMHVHIRDSDIFTVKKMDKIIISISSLFFGIPIVISIDLKATYSDILISSTTHLSNQRPFMRPICVVFKLYHGCGIPKKGRVASDENFV</sequence>
<protein>
    <submittedName>
        <fullName evidence="2">Uncharacterized protein</fullName>
    </submittedName>
</protein>
<dbReference type="EMBL" id="VSSQ01028399">
    <property type="protein sequence ID" value="MPM78108.1"/>
    <property type="molecule type" value="Genomic_DNA"/>
</dbReference>
<proteinExistence type="predicted"/>
<reference evidence="2" key="1">
    <citation type="submission" date="2019-08" db="EMBL/GenBank/DDBJ databases">
        <authorList>
            <person name="Kucharzyk K."/>
            <person name="Murdoch R.W."/>
            <person name="Higgins S."/>
            <person name="Loffler F."/>
        </authorList>
    </citation>
    <scope>NUCLEOTIDE SEQUENCE</scope>
</reference>
<evidence type="ECO:0000313" key="2">
    <source>
        <dbReference type="EMBL" id="MPM78108.1"/>
    </source>
</evidence>
<name>A0A645CMG9_9ZZZZ</name>
<comment type="caution">
    <text evidence="2">The sequence shown here is derived from an EMBL/GenBank/DDBJ whole genome shotgun (WGS) entry which is preliminary data.</text>
</comment>
<gene>
    <name evidence="2" type="ORF">SDC9_125119</name>
</gene>
<keyword evidence="1" id="KW-0472">Membrane</keyword>
<feature type="transmembrane region" description="Helical" evidence="1">
    <location>
        <begin position="12"/>
        <end position="32"/>
    </location>
</feature>
<dbReference type="AlphaFoldDB" id="A0A645CMG9"/>
<evidence type="ECO:0000256" key="1">
    <source>
        <dbReference type="SAM" id="Phobius"/>
    </source>
</evidence>
<accession>A0A645CMG9</accession>
<organism evidence="2">
    <name type="scientific">bioreactor metagenome</name>
    <dbReference type="NCBI Taxonomy" id="1076179"/>
    <lineage>
        <taxon>unclassified sequences</taxon>
        <taxon>metagenomes</taxon>
        <taxon>ecological metagenomes</taxon>
    </lineage>
</organism>
<keyword evidence="1" id="KW-1133">Transmembrane helix</keyword>
<keyword evidence="1" id="KW-0812">Transmembrane</keyword>
<feature type="transmembrane region" description="Helical" evidence="1">
    <location>
        <begin position="44"/>
        <end position="63"/>
    </location>
</feature>